<evidence type="ECO:0000313" key="4">
    <source>
        <dbReference type="Proteomes" id="UP000076761"/>
    </source>
</evidence>
<keyword evidence="4" id="KW-1185">Reference proteome</keyword>
<evidence type="ECO:0000259" key="2">
    <source>
        <dbReference type="Pfam" id="PF00557"/>
    </source>
</evidence>
<proteinExistence type="predicted"/>
<gene>
    <name evidence="3" type="ORF">NEOLEDRAFT_1145031</name>
</gene>
<dbReference type="EMBL" id="KV425554">
    <property type="protein sequence ID" value="KZT29243.1"/>
    <property type="molecule type" value="Genomic_DNA"/>
</dbReference>
<feature type="domain" description="Peptidase M24" evidence="2">
    <location>
        <begin position="202"/>
        <end position="353"/>
    </location>
</feature>
<evidence type="ECO:0000313" key="3">
    <source>
        <dbReference type="EMBL" id="KZT29243.1"/>
    </source>
</evidence>
<sequence length="466" mass="53400">MNILPLLITIAGSVFFACTYGQLHPDIPSRYRALPPLREQARILDAWKEERISRIPALLKKYDIDAWLMSMREHAEDPVWWSIKNATQFAAHRRTVLLFHTNTSYLAGRPNPLVWVDNTGQVWDDLRFILMQYQSKRIALNTDKNIAFGGGLHVGEWLELYEQLPYEWMKAVSEPMLAVEYIATRVSGQLGYYRLLQETVWAMIEEAFSERVIKPGATSTVDLEWWFREKIQAQNLSTWVHPRVSVITPESFPGWAGTDDIIREGDLLHVDFGVTAMGMNTDTQHMAYVLRTSEGETDAPNGLIEGIKKANRMQDLVLSQMKPGKTGNAVLQSSLKQMETESITGQIYCHPIGDYAHAPGAVMGKPISVSASLRIMTFLVGFTNLPEYVPVLGELPILPETWYSIELYAYHFVPERKETLRFRLEETVYWVDEQRGWDFVYGRQERLHLINWPPSDVHGSKLLVQS</sequence>
<organism evidence="3 4">
    <name type="scientific">Neolentinus lepideus HHB14362 ss-1</name>
    <dbReference type="NCBI Taxonomy" id="1314782"/>
    <lineage>
        <taxon>Eukaryota</taxon>
        <taxon>Fungi</taxon>
        <taxon>Dikarya</taxon>
        <taxon>Basidiomycota</taxon>
        <taxon>Agaricomycotina</taxon>
        <taxon>Agaricomycetes</taxon>
        <taxon>Gloeophyllales</taxon>
        <taxon>Gloeophyllaceae</taxon>
        <taxon>Neolentinus</taxon>
    </lineage>
</organism>
<dbReference type="Pfam" id="PF00557">
    <property type="entry name" value="Peptidase_M24"/>
    <property type="match status" value="1"/>
</dbReference>
<name>A0A165V6T3_9AGAM</name>
<dbReference type="InParanoid" id="A0A165V6T3"/>
<dbReference type="AlphaFoldDB" id="A0A165V6T3"/>
<evidence type="ECO:0000256" key="1">
    <source>
        <dbReference type="SAM" id="SignalP"/>
    </source>
</evidence>
<reference evidence="3 4" key="1">
    <citation type="journal article" date="2016" name="Mol. Biol. Evol.">
        <title>Comparative Genomics of Early-Diverging Mushroom-Forming Fungi Provides Insights into the Origins of Lignocellulose Decay Capabilities.</title>
        <authorList>
            <person name="Nagy L.G."/>
            <person name="Riley R."/>
            <person name="Tritt A."/>
            <person name="Adam C."/>
            <person name="Daum C."/>
            <person name="Floudas D."/>
            <person name="Sun H."/>
            <person name="Yadav J.S."/>
            <person name="Pangilinan J."/>
            <person name="Larsson K.H."/>
            <person name="Matsuura K."/>
            <person name="Barry K."/>
            <person name="Labutti K."/>
            <person name="Kuo R."/>
            <person name="Ohm R.A."/>
            <person name="Bhattacharya S.S."/>
            <person name="Shirouzu T."/>
            <person name="Yoshinaga Y."/>
            <person name="Martin F.M."/>
            <person name="Grigoriev I.V."/>
            <person name="Hibbett D.S."/>
        </authorList>
    </citation>
    <scope>NUCLEOTIDE SEQUENCE [LARGE SCALE GENOMIC DNA]</scope>
    <source>
        <strain evidence="3 4">HHB14362 ss-1</strain>
    </source>
</reference>
<dbReference type="STRING" id="1314782.A0A165V6T3"/>
<dbReference type="OrthoDB" id="3632757at2759"/>
<dbReference type="SUPFAM" id="SSF55920">
    <property type="entry name" value="Creatinase/aminopeptidase"/>
    <property type="match status" value="1"/>
</dbReference>
<dbReference type="Gene3D" id="3.90.230.10">
    <property type="entry name" value="Creatinase/methionine aminopeptidase superfamily"/>
    <property type="match status" value="1"/>
</dbReference>
<dbReference type="Proteomes" id="UP000076761">
    <property type="component" value="Unassembled WGS sequence"/>
</dbReference>
<feature type="chain" id="PRO_5007867987" description="Peptidase M24 domain-containing protein" evidence="1">
    <location>
        <begin position="22"/>
        <end position="466"/>
    </location>
</feature>
<dbReference type="InterPro" id="IPR036005">
    <property type="entry name" value="Creatinase/aminopeptidase-like"/>
</dbReference>
<dbReference type="InterPro" id="IPR000994">
    <property type="entry name" value="Pept_M24"/>
</dbReference>
<accession>A0A165V6T3</accession>
<keyword evidence="1" id="KW-0732">Signal</keyword>
<feature type="signal peptide" evidence="1">
    <location>
        <begin position="1"/>
        <end position="21"/>
    </location>
</feature>
<protein>
    <recommendedName>
        <fullName evidence="2">Peptidase M24 domain-containing protein</fullName>
    </recommendedName>
</protein>